<dbReference type="PANTHER" id="PTHR30055:SF151">
    <property type="entry name" value="TRANSCRIPTIONAL REGULATORY PROTEIN"/>
    <property type="match status" value="1"/>
</dbReference>
<evidence type="ECO:0000256" key="3">
    <source>
        <dbReference type="ARBA" id="ARBA00023125"/>
    </source>
</evidence>
<name>A0ABS1NF80_9ACTN</name>
<keyword evidence="4" id="KW-0804">Transcription</keyword>
<accession>A0ABS1NF80</accession>
<dbReference type="Proteomes" id="UP000634229">
    <property type="component" value="Unassembled WGS sequence"/>
</dbReference>
<dbReference type="PROSITE" id="PS50977">
    <property type="entry name" value="HTH_TETR_2"/>
    <property type="match status" value="1"/>
</dbReference>
<dbReference type="EMBL" id="JAERRF010000010">
    <property type="protein sequence ID" value="MBL1098733.1"/>
    <property type="molecule type" value="Genomic_DNA"/>
</dbReference>
<dbReference type="PRINTS" id="PR00400">
    <property type="entry name" value="TETREPRESSOR"/>
</dbReference>
<feature type="DNA-binding region" description="H-T-H motif" evidence="5">
    <location>
        <begin position="25"/>
        <end position="44"/>
    </location>
</feature>
<evidence type="ECO:0000259" key="6">
    <source>
        <dbReference type="PROSITE" id="PS50977"/>
    </source>
</evidence>
<dbReference type="InterPro" id="IPR004111">
    <property type="entry name" value="Repressor_TetR_C"/>
</dbReference>
<protein>
    <submittedName>
        <fullName evidence="7">TetR/AcrR family transcriptional regulator C-terminal domain-containing protein</fullName>
    </submittedName>
</protein>
<feature type="domain" description="HTH tetR-type" evidence="6">
    <location>
        <begin position="2"/>
        <end position="62"/>
    </location>
</feature>
<comment type="caution">
    <text evidence="7">The sequence shown here is derived from an EMBL/GenBank/DDBJ whole genome shotgun (WGS) entry which is preliminary data.</text>
</comment>
<keyword evidence="8" id="KW-1185">Reference proteome</keyword>
<organism evidence="7 8">
    <name type="scientific">Streptomyces coffeae</name>
    <dbReference type="NCBI Taxonomy" id="621382"/>
    <lineage>
        <taxon>Bacteria</taxon>
        <taxon>Bacillati</taxon>
        <taxon>Actinomycetota</taxon>
        <taxon>Actinomycetes</taxon>
        <taxon>Kitasatosporales</taxon>
        <taxon>Streptomycetaceae</taxon>
        <taxon>Streptomyces</taxon>
    </lineage>
</organism>
<evidence type="ECO:0000256" key="4">
    <source>
        <dbReference type="ARBA" id="ARBA00023163"/>
    </source>
</evidence>
<dbReference type="InterPro" id="IPR009057">
    <property type="entry name" value="Homeodomain-like_sf"/>
</dbReference>
<dbReference type="RefSeq" id="WP_201876142.1">
    <property type="nucleotide sequence ID" value="NZ_JAERRF010000010.1"/>
</dbReference>
<sequence length="196" mass="21356">MGLDRTAVVTAALELLDETGLDKLTMRKVAERLGVQLNTVYWHASSKPRLLELMADVMLHGCADDPLPEPWEERARTLADRYRAALLARRDGARVVAGTDVAEDNTLRFADALTGAFLAGGHSPAEAAWRTWALVYFTLGLVQEEQAAGRTGSPERLRSAATAERYPALAAAVPHFGDFEDRFGHGADLIVSGRTR</sequence>
<proteinExistence type="predicted"/>
<keyword evidence="3 5" id="KW-0238">DNA-binding</keyword>
<dbReference type="InterPro" id="IPR050109">
    <property type="entry name" value="HTH-type_TetR-like_transc_reg"/>
</dbReference>
<dbReference type="Pfam" id="PF00440">
    <property type="entry name" value="TetR_N"/>
    <property type="match status" value="1"/>
</dbReference>
<dbReference type="SUPFAM" id="SSF48498">
    <property type="entry name" value="Tetracyclin repressor-like, C-terminal domain"/>
    <property type="match status" value="1"/>
</dbReference>
<keyword evidence="1" id="KW-0678">Repressor</keyword>
<evidence type="ECO:0000313" key="8">
    <source>
        <dbReference type="Proteomes" id="UP000634229"/>
    </source>
</evidence>
<reference evidence="7 8" key="1">
    <citation type="submission" date="2021-01" db="EMBL/GenBank/DDBJ databases">
        <title>WGS of actinomycetes isolated from Thailand.</title>
        <authorList>
            <person name="Thawai C."/>
        </authorList>
    </citation>
    <scope>NUCLEOTIDE SEQUENCE [LARGE SCALE GENOMIC DNA]</scope>
    <source>
        <strain evidence="7 8">CA1R205</strain>
    </source>
</reference>
<dbReference type="Gene3D" id="1.10.10.60">
    <property type="entry name" value="Homeodomain-like"/>
    <property type="match status" value="1"/>
</dbReference>
<dbReference type="InterPro" id="IPR036271">
    <property type="entry name" value="Tet_transcr_reg_TetR-rel_C_sf"/>
</dbReference>
<dbReference type="InterPro" id="IPR003012">
    <property type="entry name" value="Tet_transcr_reg_TetR"/>
</dbReference>
<dbReference type="Pfam" id="PF02909">
    <property type="entry name" value="TetR_C_1"/>
    <property type="match status" value="1"/>
</dbReference>
<dbReference type="Gene3D" id="1.10.357.10">
    <property type="entry name" value="Tetracycline Repressor, domain 2"/>
    <property type="match status" value="1"/>
</dbReference>
<evidence type="ECO:0000313" key="7">
    <source>
        <dbReference type="EMBL" id="MBL1098733.1"/>
    </source>
</evidence>
<dbReference type="PRINTS" id="PR00455">
    <property type="entry name" value="HTHTETR"/>
</dbReference>
<dbReference type="InterPro" id="IPR001647">
    <property type="entry name" value="HTH_TetR"/>
</dbReference>
<evidence type="ECO:0000256" key="5">
    <source>
        <dbReference type="PROSITE-ProRule" id="PRU00335"/>
    </source>
</evidence>
<gene>
    <name evidence="7" type="ORF">JK363_19110</name>
</gene>
<dbReference type="PANTHER" id="PTHR30055">
    <property type="entry name" value="HTH-TYPE TRANSCRIPTIONAL REGULATOR RUTR"/>
    <property type="match status" value="1"/>
</dbReference>
<evidence type="ECO:0000256" key="2">
    <source>
        <dbReference type="ARBA" id="ARBA00023015"/>
    </source>
</evidence>
<evidence type="ECO:0000256" key="1">
    <source>
        <dbReference type="ARBA" id="ARBA00022491"/>
    </source>
</evidence>
<keyword evidence="2" id="KW-0805">Transcription regulation</keyword>
<dbReference type="SUPFAM" id="SSF46689">
    <property type="entry name" value="Homeodomain-like"/>
    <property type="match status" value="1"/>
</dbReference>